<proteinExistence type="predicted"/>
<evidence type="ECO:0000313" key="1">
    <source>
        <dbReference type="EMBL" id="KAI8533979.1"/>
    </source>
</evidence>
<protein>
    <submittedName>
        <fullName evidence="1">Uncharacterized protein</fullName>
    </submittedName>
</protein>
<reference evidence="1" key="1">
    <citation type="submission" date="2022-02" db="EMBL/GenBank/DDBJ databases">
        <title>Plant Genome Project.</title>
        <authorList>
            <person name="Zhang R.-G."/>
        </authorList>
    </citation>
    <scope>NUCLEOTIDE SEQUENCE</scope>
    <source>
        <strain evidence="1">AT1</strain>
    </source>
</reference>
<dbReference type="Proteomes" id="UP001062846">
    <property type="component" value="Chromosome 10"/>
</dbReference>
<organism evidence="1 2">
    <name type="scientific">Rhododendron molle</name>
    <name type="common">Chinese azalea</name>
    <name type="synonym">Azalea mollis</name>
    <dbReference type="NCBI Taxonomy" id="49168"/>
    <lineage>
        <taxon>Eukaryota</taxon>
        <taxon>Viridiplantae</taxon>
        <taxon>Streptophyta</taxon>
        <taxon>Embryophyta</taxon>
        <taxon>Tracheophyta</taxon>
        <taxon>Spermatophyta</taxon>
        <taxon>Magnoliopsida</taxon>
        <taxon>eudicotyledons</taxon>
        <taxon>Gunneridae</taxon>
        <taxon>Pentapetalae</taxon>
        <taxon>asterids</taxon>
        <taxon>Ericales</taxon>
        <taxon>Ericaceae</taxon>
        <taxon>Ericoideae</taxon>
        <taxon>Rhodoreae</taxon>
        <taxon>Rhododendron</taxon>
    </lineage>
</organism>
<keyword evidence="2" id="KW-1185">Reference proteome</keyword>
<gene>
    <name evidence="1" type="ORF">RHMOL_Rhmol10G0053000</name>
</gene>
<dbReference type="EMBL" id="CM046397">
    <property type="protein sequence ID" value="KAI8533979.1"/>
    <property type="molecule type" value="Genomic_DNA"/>
</dbReference>
<comment type="caution">
    <text evidence="1">The sequence shown here is derived from an EMBL/GenBank/DDBJ whole genome shotgun (WGS) entry which is preliminary data.</text>
</comment>
<evidence type="ECO:0000313" key="2">
    <source>
        <dbReference type="Proteomes" id="UP001062846"/>
    </source>
</evidence>
<name>A0ACC0M068_RHOML</name>
<sequence length="100" mass="11962">MINRDSQRHSYFIVRSEILEFMKDKQLRKNLPMMFSLTIRLVGLILKSFAKLLFPVFMTKKFQYFTTSFLLIKRLPIKTFFVIVFLLTNSSTIYLLPEIT</sequence>
<accession>A0ACC0M068</accession>